<dbReference type="Gene3D" id="3.40.50.720">
    <property type="entry name" value="NAD(P)-binding Rossmann-like Domain"/>
    <property type="match status" value="1"/>
</dbReference>
<name>A0A5J4KHU7_9CHLR</name>
<dbReference type="EMBL" id="BKZV01000007">
    <property type="protein sequence ID" value="GER85236.1"/>
    <property type="molecule type" value="Genomic_DNA"/>
</dbReference>
<accession>A0A5J4KHU7</accession>
<sequence length="513" mass="57863">MLKEQEYQQQSEPVSRQSYQGSTATLTLSTTSHREQRRLGLRTRRRISSNDWRLILIGGDSVLLLVTFTLLIVRYQPPVESSSRLIVPWETHLAWIGCAALLWGFAARLTRTYDLNGMSSRLVSPLRAIITLLLLAGLWFALSATLEGHALRSLLLTTLSFTGVSLPLIAGWHLAIAQCLHMPPFRRQGVIVGMNTIGEAIARELQAAPRRSTIDIVGYVTEEENLLAQAEPERQLPLPILGGRATLQRLIEQQAIDVLIMATEYQENPALVQEAITGTHLGISLVPALCVYENVSGKIPVEQIGEQWYIALPGANLSPLYLCWRKALDFTFGLLGLLILILLLPPLALLIRLDSPGPLFHCQERLGKNGRKFKMYKFRSMHVDAEPEGKAMWASHNDARVTRVGRFLRATHLDELPQVLNILRGEMSLIGPRPEREEFVTVLEKTIPFYRCRLSVPPGLTGWAQVKYHYTSTSQQALEKLQYDLYYIKHQSYMLDILIILRTIIEVIKLRGV</sequence>
<feature type="compositionally biased region" description="Polar residues" evidence="7">
    <location>
        <begin position="7"/>
        <end position="21"/>
    </location>
</feature>
<proteinExistence type="inferred from homology"/>
<organism evidence="10 11">
    <name type="scientific">Thermogemmatispora aurantia</name>
    <dbReference type="NCBI Taxonomy" id="2045279"/>
    <lineage>
        <taxon>Bacteria</taxon>
        <taxon>Bacillati</taxon>
        <taxon>Chloroflexota</taxon>
        <taxon>Ktedonobacteria</taxon>
        <taxon>Thermogemmatisporales</taxon>
        <taxon>Thermogemmatisporaceae</taxon>
        <taxon>Thermogemmatispora</taxon>
    </lineage>
</organism>
<feature type="transmembrane region" description="Helical" evidence="8">
    <location>
        <begin position="122"/>
        <end position="142"/>
    </location>
</feature>
<dbReference type="RefSeq" id="WP_151729764.1">
    <property type="nucleotide sequence ID" value="NZ_BKZV01000007.1"/>
</dbReference>
<dbReference type="PANTHER" id="PTHR30576:SF0">
    <property type="entry name" value="UNDECAPRENYL-PHOSPHATE N-ACETYLGALACTOSAMINYL 1-PHOSPHATE TRANSFERASE-RELATED"/>
    <property type="match status" value="1"/>
</dbReference>
<evidence type="ECO:0000256" key="5">
    <source>
        <dbReference type="ARBA" id="ARBA00022989"/>
    </source>
</evidence>
<evidence type="ECO:0000256" key="8">
    <source>
        <dbReference type="SAM" id="Phobius"/>
    </source>
</evidence>
<evidence type="ECO:0000313" key="10">
    <source>
        <dbReference type="EMBL" id="GER85236.1"/>
    </source>
</evidence>
<reference evidence="10 11" key="1">
    <citation type="journal article" date="2019" name="Int. J. Syst. Evol. Microbiol.">
        <title>Thermogemmatispora aurantia sp. nov. and Thermogemmatispora argillosa sp. nov., within the class Ktedonobacteria, and emended description of the genus Thermogemmatispora.</title>
        <authorList>
            <person name="Zheng Y."/>
            <person name="Wang C.M."/>
            <person name="Sakai Y."/>
            <person name="Abe K."/>
            <person name="Yokota A."/>
            <person name="Yabe S."/>
        </authorList>
    </citation>
    <scope>NUCLEOTIDE SEQUENCE [LARGE SCALE GENOMIC DNA]</scope>
    <source>
        <strain evidence="10 11">A1-2</strain>
    </source>
</reference>
<feature type="transmembrane region" description="Helical" evidence="8">
    <location>
        <begin position="93"/>
        <end position="110"/>
    </location>
</feature>
<evidence type="ECO:0000259" key="9">
    <source>
        <dbReference type="Pfam" id="PF02397"/>
    </source>
</evidence>
<evidence type="ECO:0000256" key="1">
    <source>
        <dbReference type="ARBA" id="ARBA00004141"/>
    </source>
</evidence>
<gene>
    <name evidence="10" type="ORF">KTAU_38710</name>
</gene>
<evidence type="ECO:0000256" key="7">
    <source>
        <dbReference type="SAM" id="MobiDB-lite"/>
    </source>
</evidence>
<protein>
    <recommendedName>
        <fullName evidence="9">Bacterial sugar transferase domain-containing protein</fullName>
    </recommendedName>
</protein>
<feature type="transmembrane region" description="Helical" evidence="8">
    <location>
        <begin position="330"/>
        <end position="351"/>
    </location>
</feature>
<dbReference type="PANTHER" id="PTHR30576">
    <property type="entry name" value="COLANIC BIOSYNTHESIS UDP-GLUCOSE LIPID CARRIER TRANSFERASE"/>
    <property type="match status" value="1"/>
</dbReference>
<evidence type="ECO:0000256" key="3">
    <source>
        <dbReference type="ARBA" id="ARBA00022679"/>
    </source>
</evidence>
<comment type="subcellular location">
    <subcellularLocation>
        <location evidence="1">Membrane</location>
        <topology evidence="1">Multi-pass membrane protein</topology>
    </subcellularLocation>
</comment>
<feature type="domain" description="Bacterial sugar transferase" evidence="9">
    <location>
        <begin position="326"/>
        <end position="509"/>
    </location>
</feature>
<feature type="transmembrane region" description="Helical" evidence="8">
    <location>
        <begin position="154"/>
        <end position="177"/>
    </location>
</feature>
<keyword evidence="3" id="KW-0808">Transferase</keyword>
<evidence type="ECO:0000256" key="2">
    <source>
        <dbReference type="ARBA" id="ARBA00006464"/>
    </source>
</evidence>
<comment type="similarity">
    <text evidence="2">Belongs to the bacterial sugar transferase family.</text>
</comment>
<feature type="compositionally biased region" description="Low complexity" evidence="7">
    <location>
        <begin position="22"/>
        <end position="31"/>
    </location>
</feature>
<keyword evidence="11" id="KW-1185">Reference proteome</keyword>
<dbReference type="AlphaFoldDB" id="A0A5J4KHU7"/>
<comment type="caution">
    <text evidence="10">The sequence shown here is derived from an EMBL/GenBank/DDBJ whole genome shotgun (WGS) entry which is preliminary data.</text>
</comment>
<dbReference type="Pfam" id="PF02397">
    <property type="entry name" value="Bac_transf"/>
    <property type="match status" value="1"/>
</dbReference>
<feature type="transmembrane region" description="Helical" evidence="8">
    <location>
        <begin position="52"/>
        <end position="73"/>
    </location>
</feature>
<feature type="region of interest" description="Disordered" evidence="7">
    <location>
        <begin position="1"/>
        <end position="32"/>
    </location>
</feature>
<dbReference type="GO" id="GO:0016020">
    <property type="term" value="C:membrane"/>
    <property type="evidence" value="ECO:0007669"/>
    <property type="project" value="UniProtKB-SubCell"/>
</dbReference>
<keyword evidence="4 8" id="KW-0812">Transmembrane</keyword>
<dbReference type="InterPro" id="IPR017475">
    <property type="entry name" value="EPS_sugar_tfrase"/>
</dbReference>
<keyword evidence="5 8" id="KW-1133">Transmembrane helix</keyword>
<dbReference type="Proteomes" id="UP000334820">
    <property type="component" value="Unassembled WGS sequence"/>
</dbReference>
<dbReference type="GO" id="GO:0016780">
    <property type="term" value="F:phosphotransferase activity, for other substituted phosphate groups"/>
    <property type="evidence" value="ECO:0007669"/>
    <property type="project" value="TreeGrafter"/>
</dbReference>
<evidence type="ECO:0000256" key="6">
    <source>
        <dbReference type="ARBA" id="ARBA00023136"/>
    </source>
</evidence>
<keyword evidence="6 8" id="KW-0472">Membrane</keyword>
<evidence type="ECO:0000256" key="4">
    <source>
        <dbReference type="ARBA" id="ARBA00022692"/>
    </source>
</evidence>
<dbReference type="InterPro" id="IPR003362">
    <property type="entry name" value="Bact_transf"/>
</dbReference>
<dbReference type="NCBIfam" id="TIGR03025">
    <property type="entry name" value="EPS_sugtrans"/>
    <property type="match status" value="1"/>
</dbReference>
<evidence type="ECO:0000313" key="11">
    <source>
        <dbReference type="Proteomes" id="UP000334820"/>
    </source>
</evidence>